<feature type="compositionally biased region" description="Basic and acidic residues" evidence="1">
    <location>
        <begin position="8"/>
        <end position="19"/>
    </location>
</feature>
<evidence type="ECO:0000313" key="2">
    <source>
        <dbReference type="EMBL" id="VDN27024.1"/>
    </source>
</evidence>
<feature type="region of interest" description="Disordered" evidence="1">
    <location>
        <begin position="1"/>
        <end position="182"/>
    </location>
</feature>
<evidence type="ECO:0000313" key="3">
    <source>
        <dbReference type="Proteomes" id="UP000281553"/>
    </source>
</evidence>
<dbReference type="AlphaFoldDB" id="A0A3P7MC68"/>
<dbReference type="Proteomes" id="UP000281553">
    <property type="component" value="Unassembled WGS sequence"/>
</dbReference>
<evidence type="ECO:0000256" key="1">
    <source>
        <dbReference type="SAM" id="MobiDB-lite"/>
    </source>
</evidence>
<feature type="compositionally biased region" description="Acidic residues" evidence="1">
    <location>
        <begin position="110"/>
        <end position="121"/>
    </location>
</feature>
<protein>
    <submittedName>
        <fullName evidence="2">Uncharacterized protein</fullName>
    </submittedName>
</protein>
<accession>A0A3P7MC68</accession>
<gene>
    <name evidence="2" type="ORF">DILT_LOCUS14926</name>
</gene>
<sequence>MKARSLRRREDIRTRKEAQRLAAAAHRSRLGRGPHPASYWHAKDSSVRRGVRKRLPSFDDNQPRKRSSLALPSSAYRSAKGTRRSTDPRDSNANYRRSPATDDRSQSESPNEEEEEEEEQDSNWVDNLERHASRQQRGRRCMPGERPPSARPVSRKGCDQDSYARDRETLFEDSGEEEEEED</sequence>
<keyword evidence="3" id="KW-1185">Reference proteome</keyword>
<reference evidence="2 3" key="1">
    <citation type="submission" date="2018-11" db="EMBL/GenBank/DDBJ databases">
        <authorList>
            <consortium name="Pathogen Informatics"/>
        </authorList>
    </citation>
    <scope>NUCLEOTIDE SEQUENCE [LARGE SCALE GENOMIC DNA]</scope>
</reference>
<dbReference type="EMBL" id="UYRU01076507">
    <property type="protein sequence ID" value="VDN27024.1"/>
    <property type="molecule type" value="Genomic_DNA"/>
</dbReference>
<name>A0A3P7MC68_DIBLA</name>
<proteinExistence type="predicted"/>
<organism evidence="2 3">
    <name type="scientific">Dibothriocephalus latus</name>
    <name type="common">Fish tapeworm</name>
    <name type="synonym">Diphyllobothrium latum</name>
    <dbReference type="NCBI Taxonomy" id="60516"/>
    <lineage>
        <taxon>Eukaryota</taxon>
        <taxon>Metazoa</taxon>
        <taxon>Spiralia</taxon>
        <taxon>Lophotrochozoa</taxon>
        <taxon>Platyhelminthes</taxon>
        <taxon>Cestoda</taxon>
        <taxon>Eucestoda</taxon>
        <taxon>Diphyllobothriidea</taxon>
        <taxon>Diphyllobothriidae</taxon>
        <taxon>Dibothriocephalus</taxon>
    </lineage>
</organism>
<feature type="non-terminal residue" evidence="2">
    <location>
        <position position="182"/>
    </location>
</feature>
<feature type="compositionally biased region" description="Acidic residues" evidence="1">
    <location>
        <begin position="171"/>
        <end position="182"/>
    </location>
</feature>
<feature type="compositionally biased region" description="Basic and acidic residues" evidence="1">
    <location>
        <begin position="156"/>
        <end position="170"/>
    </location>
</feature>